<reference evidence="3 4" key="1">
    <citation type="submission" date="2016-11" db="EMBL/GenBank/DDBJ databases">
        <authorList>
            <person name="Jaros S."/>
            <person name="Januszkiewicz K."/>
            <person name="Wedrychowicz H."/>
        </authorList>
    </citation>
    <scope>NUCLEOTIDE SEQUENCE [LARGE SCALE GENOMIC DNA]</scope>
    <source>
        <strain evidence="3 4">DSM 44666</strain>
    </source>
</reference>
<name>A0A1M5BHY6_9BACL</name>
<accession>A0A1M5BHY6</accession>
<keyword evidence="2" id="KW-1133">Transmembrane helix</keyword>
<dbReference type="EMBL" id="FQVL01000024">
    <property type="protein sequence ID" value="SHF42075.1"/>
    <property type="molecule type" value="Genomic_DNA"/>
</dbReference>
<organism evidence="3 4">
    <name type="scientific">Seinonella peptonophila</name>
    <dbReference type="NCBI Taxonomy" id="112248"/>
    <lineage>
        <taxon>Bacteria</taxon>
        <taxon>Bacillati</taxon>
        <taxon>Bacillota</taxon>
        <taxon>Bacilli</taxon>
        <taxon>Bacillales</taxon>
        <taxon>Thermoactinomycetaceae</taxon>
        <taxon>Seinonella</taxon>
    </lineage>
</organism>
<feature type="region of interest" description="Disordered" evidence="1">
    <location>
        <begin position="44"/>
        <end position="111"/>
    </location>
</feature>
<keyword evidence="4" id="KW-1185">Reference proteome</keyword>
<evidence type="ECO:0000256" key="2">
    <source>
        <dbReference type="SAM" id="Phobius"/>
    </source>
</evidence>
<keyword evidence="2" id="KW-0472">Membrane</keyword>
<evidence type="ECO:0000313" key="4">
    <source>
        <dbReference type="Proteomes" id="UP000184476"/>
    </source>
</evidence>
<protein>
    <submittedName>
        <fullName evidence="3">Uncharacterized protein</fullName>
    </submittedName>
</protein>
<evidence type="ECO:0000256" key="1">
    <source>
        <dbReference type="SAM" id="MobiDB-lite"/>
    </source>
</evidence>
<feature type="compositionally biased region" description="Basic and acidic residues" evidence="1">
    <location>
        <begin position="57"/>
        <end position="66"/>
    </location>
</feature>
<feature type="compositionally biased region" description="Basic and acidic residues" evidence="1">
    <location>
        <begin position="98"/>
        <end position="111"/>
    </location>
</feature>
<feature type="region of interest" description="Disordered" evidence="1">
    <location>
        <begin position="136"/>
        <end position="198"/>
    </location>
</feature>
<sequence length="366" mass="40910">MSCSAGVVVPAVGVEQAAVPEVIELGTADLDDHDGLASLRHLVEHDPRLPPRVALHPPRDGDHQQDDQGDPDDDPHHVVDHEPDRLHHAAGPLEEVVDERTESSGGEERDLVAVHVSPQLLRGLVVLLRPAHPRVAEEGEHAHHQDEDEPRSDRVGQTERDHEQHAEGHDRSPDERVDDQSDQSDQHQEELHTGENVADVLNHVRRAFEDCRDGQAEDSTRHIGEVVGDQVEPPVHIELDLLHLLPERELPPTVHEEVVPDLGDPEADEADHQPVGGASREADHCSDGNREEVPQLLKKQQDVEQDLPHLGPETLDAEQSSLRFCDWRQRRFDGCLFGSIEQMPVSRVLYLALILPFLNLYFSIIK</sequence>
<proteinExistence type="predicted"/>
<feature type="transmembrane region" description="Helical" evidence="2">
    <location>
        <begin position="348"/>
        <end position="365"/>
    </location>
</feature>
<feature type="compositionally biased region" description="Basic and acidic residues" evidence="1">
    <location>
        <begin position="136"/>
        <end position="193"/>
    </location>
</feature>
<feature type="compositionally biased region" description="Basic and acidic residues" evidence="1">
    <location>
        <begin position="280"/>
        <end position="290"/>
    </location>
</feature>
<evidence type="ECO:0000313" key="3">
    <source>
        <dbReference type="EMBL" id="SHF42075.1"/>
    </source>
</evidence>
<keyword evidence="2" id="KW-0812">Transmembrane</keyword>
<feature type="region of interest" description="Disordered" evidence="1">
    <location>
        <begin position="263"/>
        <end position="290"/>
    </location>
</feature>
<dbReference type="Proteomes" id="UP000184476">
    <property type="component" value="Unassembled WGS sequence"/>
</dbReference>
<feature type="compositionally biased region" description="Basic and acidic residues" evidence="1">
    <location>
        <begin position="74"/>
        <end position="87"/>
    </location>
</feature>
<dbReference type="AlphaFoldDB" id="A0A1M5BHY6"/>
<gene>
    <name evidence="3" type="ORF">SAMN05444392_12410</name>
</gene>